<dbReference type="Pfam" id="PF21224">
    <property type="entry name" value="Hen1_LCD"/>
    <property type="match status" value="1"/>
</dbReference>
<keyword evidence="4" id="KW-0489">Methyltransferase</keyword>
<protein>
    <recommendedName>
        <fullName evidence="3">Small RNA 2'-O-methyltransferase</fullName>
        <ecNumber evidence="11">2.1.1.386</ecNumber>
    </recommendedName>
</protein>
<evidence type="ECO:0000259" key="14">
    <source>
        <dbReference type="Pfam" id="PF17842"/>
    </source>
</evidence>
<evidence type="ECO:0000259" key="16">
    <source>
        <dbReference type="Pfam" id="PF24995"/>
    </source>
</evidence>
<dbReference type="Pfam" id="PF18441">
    <property type="entry name" value="Hen1_Lam_C"/>
    <property type="match status" value="1"/>
</dbReference>
<dbReference type="GO" id="GO:0001510">
    <property type="term" value="P:RNA methylation"/>
    <property type="evidence" value="ECO:0007669"/>
    <property type="project" value="InterPro"/>
</dbReference>
<dbReference type="Pfam" id="PF24995">
    <property type="entry name" value="DSRM_2"/>
    <property type="match status" value="1"/>
</dbReference>
<dbReference type="FunFam" id="3.40.50.150:FF:000215">
    <property type="entry name" value="Hua enhancer1"/>
    <property type="match status" value="1"/>
</dbReference>
<evidence type="ECO:0000259" key="15">
    <source>
        <dbReference type="Pfam" id="PF18441"/>
    </source>
</evidence>
<name>A0A4Y7IHI1_PAPSO</name>
<keyword evidence="10" id="KW-0943">RNA-mediated gene silencing</keyword>
<evidence type="ECO:0000313" key="17">
    <source>
        <dbReference type="EMBL" id="RZC48344.1"/>
    </source>
</evidence>
<dbReference type="EMBL" id="CM010715">
    <property type="protein sequence ID" value="RZC48344.1"/>
    <property type="molecule type" value="Genomic_DNA"/>
</dbReference>
<evidence type="ECO:0000256" key="4">
    <source>
        <dbReference type="ARBA" id="ARBA00022603"/>
    </source>
</evidence>
<evidence type="ECO:0000256" key="6">
    <source>
        <dbReference type="ARBA" id="ARBA00022691"/>
    </source>
</evidence>
<feature type="domain" description="Methyltransferase type 11" evidence="13">
    <location>
        <begin position="725"/>
        <end position="811"/>
    </location>
</feature>
<dbReference type="Pfam" id="PF17842">
    <property type="entry name" value="dsRBD2"/>
    <property type="match status" value="1"/>
</dbReference>
<dbReference type="GO" id="GO:0046872">
    <property type="term" value="F:metal ion binding"/>
    <property type="evidence" value="ECO:0007669"/>
    <property type="project" value="UniProtKB-KW"/>
</dbReference>
<dbReference type="InterPro" id="IPR046357">
    <property type="entry name" value="PPIase_dom_sf"/>
</dbReference>
<comment type="catalytic activity">
    <reaction evidence="12">
        <text>small RNA 3'-end nucleotide + S-adenosyl-L-methionine = small RNA 3'-end 2'-O-methylnucleotide + S-adenosyl-L-homocysteine + H(+)</text>
        <dbReference type="Rhea" id="RHEA:37887"/>
        <dbReference type="Rhea" id="RHEA-COMP:10415"/>
        <dbReference type="Rhea" id="RHEA-COMP:10416"/>
        <dbReference type="ChEBI" id="CHEBI:15378"/>
        <dbReference type="ChEBI" id="CHEBI:57856"/>
        <dbReference type="ChEBI" id="CHEBI:59789"/>
        <dbReference type="ChEBI" id="CHEBI:74896"/>
        <dbReference type="ChEBI" id="CHEBI:74898"/>
        <dbReference type="EC" id="2.1.1.386"/>
    </reaction>
</comment>
<reference evidence="17 18" key="1">
    <citation type="journal article" date="2018" name="Science">
        <title>The opium poppy genome and morphinan production.</title>
        <authorList>
            <person name="Guo L."/>
            <person name="Winzer T."/>
            <person name="Yang X."/>
            <person name="Li Y."/>
            <person name="Ning Z."/>
            <person name="He Z."/>
            <person name="Teodor R."/>
            <person name="Lu Y."/>
            <person name="Bowser T.A."/>
            <person name="Graham I.A."/>
            <person name="Ye K."/>
        </authorList>
    </citation>
    <scope>NUCLEOTIDE SEQUENCE [LARGE SCALE GENOMIC DNA]</scope>
    <source>
        <strain evidence="18">cv. HN1</strain>
        <tissue evidence="17">Leaves</tissue>
    </source>
</reference>
<dbReference type="PANTHER" id="PTHR21404">
    <property type="entry name" value="HEN1"/>
    <property type="match status" value="1"/>
</dbReference>
<dbReference type="Gramene" id="RZC48344">
    <property type="protein sequence ID" value="RZC48344"/>
    <property type="gene ID" value="C5167_041297"/>
</dbReference>
<dbReference type="Gene3D" id="3.10.50.40">
    <property type="match status" value="1"/>
</dbReference>
<evidence type="ECO:0000256" key="7">
    <source>
        <dbReference type="ARBA" id="ARBA00022723"/>
    </source>
</evidence>
<evidence type="ECO:0000256" key="9">
    <source>
        <dbReference type="ARBA" id="ARBA00022884"/>
    </source>
</evidence>
<accession>A0A4Y7IHI1</accession>
<feature type="domain" description="HEN1 double-stranded RNA binding" evidence="14">
    <location>
        <begin position="367"/>
        <end position="503"/>
    </location>
</feature>
<evidence type="ECO:0000256" key="10">
    <source>
        <dbReference type="ARBA" id="ARBA00023158"/>
    </source>
</evidence>
<dbReference type="Gene3D" id="3.30.160.20">
    <property type="match status" value="1"/>
</dbReference>
<keyword evidence="5" id="KW-0808">Transferase</keyword>
<keyword evidence="7" id="KW-0479">Metal-binding</keyword>
<dbReference type="AlphaFoldDB" id="A0A4Y7IHI1"/>
<dbReference type="Proteomes" id="UP000316621">
    <property type="component" value="Chromosome 1"/>
</dbReference>
<dbReference type="Gene3D" id="3.40.50.150">
    <property type="entry name" value="Vaccinia Virus protein VP39"/>
    <property type="match status" value="1"/>
</dbReference>
<dbReference type="GO" id="GO:0005634">
    <property type="term" value="C:nucleus"/>
    <property type="evidence" value="ECO:0007669"/>
    <property type="project" value="TreeGrafter"/>
</dbReference>
<evidence type="ECO:0000259" key="13">
    <source>
        <dbReference type="Pfam" id="PF08241"/>
    </source>
</evidence>
<dbReference type="InterPro" id="IPR026610">
    <property type="entry name" value="Hen1"/>
</dbReference>
<keyword evidence="18" id="KW-1185">Reference proteome</keyword>
<dbReference type="GO" id="GO:0003755">
    <property type="term" value="F:peptidyl-prolyl cis-trans isomerase activity"/>
    <property type="evidence" value="ECO:0007669"/>
    <property type="project" value="InterPro"/>
</dbReference>
<feature type="domain" description="Small RNA 2'-O-methyltransferase Hen1 La-motif C-terminal" evidence="15">
    <location>
        <begin position="222"/>
        <end position="364"/>
    </location>
</feature>
<evidence type="ECO:0000256" key="2">
    <source>
        <dbReference type="ARBA" id="ARBA00009026"/>
    </source>
</evidence>
<evidence type="ECO:0000256" key="3">
    <source>
        <dbReference type="ARBA" id="ARBA00021330"/>
    </source>
</evidence>
<dbReference type="STRING" id="3469.A0A4Y7IHI1"/>
<dbReference type="SUPFAM" id="SSF54768">
    <property type="entry name" value="dsRNA-binding domain-like"/>
    <property type="match status" value="1"/>
</dbReference>
<feature type="domain" description="dsRNA binding" evidence="16">
    <location>
        <begin position="21"/>
        <end position="91"/>
    </location>
</feature>
<evidence type="ECO:0000256" key="8">
    <source>
        <dbReference type="ARBA" id="ARBA00022842"/>
    </source>
</evidence>
<dbReference type="EC" id="2.1.1.386" evidence="11"/>
<dbReference type="GO" id="GO:0008757">
    <property type="term" value="F:S-adenosylmethionine-dependent methyltransferase activity"/>
    <property type="evidence" value="ECO:0007669"/>
    <property type="project" value="InterPro"/>
</dbReference>
<dbReference type="GO" id="GO:0030422">
    <property type="term" value="P:siRNA processing"/>
    <property type="evidence" value="ECO:0007669"/>
    <property type="project" value="TreeGrafter"/>
</dbReference>
<dbReference type="InterPro" id="IPR056755">
    <property type="entry name" value="DSRM_2"/>
</dbReference>
<sequence length="937" mass="103635">MGTESVVPNKAPLPTPKAIIHQKFGTKAVYKTEEVKESAQNVCPGLAIPQQGPSLFRCTLELPDVAVTSDVCKRKKDAEQSAAQIAIEKLGIKTGINELTVKELCDELVTRVSYVFSDEFLPSPHPLTGHLRAALTRRGHLKGLVHASILAACDQKVNNLCKSINRKVETDHLLSIPLIMKAATLSGSVATDEGKLWIRKQNQYSPETIEAVTNGNPSAENICVQAIRIPCSLEKPVQPLSLNISSKEYYVDVIAEKLGVADASHFCSSWVYIPGDADVLLELLEKSSLEMRVYFSPLGLPLKTDSTLEDLSYETETLNLRASYFSGQNIHGEAILATFGYTWKCTDLFHEDVTLCTYYRMLVDRLPDGGYKLSRDAVIAADLPTAFTTRTNWRGSYPRDLLSTFCRLHWLPEPEFSTTCVNDANQSPTKKQKIEETANGGAVEAHSREVIMGSGSTFKCDVKIVSTSHDVILECSPGDCYKRQGDAVQSTSLKVLLWLNKYFKQLDVPMEKWSPSENNALGVRVYPKNFLKAFAICASIHTVQHASILSKDSMGLPNRVEELVEMNRHYNIVSPPKIEGLDSGVSPSNGSLVCISYDISLVREGVEDVKETLESCEEFEFEIGSGFVVPQIETCFTQMSAGQSAFFITELPHQLLVLSSAGGCAKSLTSLSLKDCVLKYSINLLRVQEPLEDRMEQALFSPPLSKQRVEYAVKHINESCAATLVDFGCGSGALLDSLLDYPITLEKIVGVDISRSPLYKLSAVHGKDSPLSSIKAALLYDGSITTFDTRLYGFDIGTCLEVIEHMQEDEACAFGNIALSTFCPKILIVSTPNYEYNPILQKNSRDDEADEKNSSLPCKFRNHDHKFEWTREQFSSWASDLASRHNYSVEFRGVGGIGDVEPGFASQIAVFRRKSQLPNPGDLAAQHYEVPYEWSKN</sequence>
<evidence type="ECO:0000256" key="5">
    <source>
        <dbReference type="ARBA" id="ARBA00022679"/>
    </source>
</evidence>
<comment type="cofactor">
    <cofactor evidence="1">
        <name>Mg(2+)</name>
        <dbReference type="ChEBI" id="CHEBI:18420"/>
    </cofactor>
</comment>
<keyword evidence="8" id="KW-0460">Magnesium</keyword>
<dbReference type="SUPFAM" id="SSF53335">
    <property type="entry name" value="S-adenosyl-L-methionine-dependent methyltransferases"/>
    <property type="match status" value="1"/>
</dbReference>
<dbReference type="Pfam" id="PF08241">
    <property type="entry name" value="Methyltransf_11"/>
    <property type="match status" value="1"/>
</dbReference>
<keyword evidence="6" id="KW-0949">S-adenosyl-L-methionine</keyword>
<dbReference type="InterPro" id="IPR013216">
    <property type="entry name" value="Methyltransf_11"/>
</dbReference>
<dbReference type="GO" id="GO:0005737">
    <property type="term" value="C:cytoplasm"/>
    <property type="evidence" value="ECO:0007669"/>
    <property type="project" value="TreeGrafter"/>
</dbReference>
<dbReference type="SUPFAM" id="SSF54534">
    <property type="entry name" value="FKBP-like"/>
    <property type="match status" value="1"/>
</dbReference>
<organism evidence="17 18">
    <name type="scientific">Papaver somniferum</name>
    <name type="common">Opium poppy</name>
    <dbReference type="NCBI Taxonomy" id="3469"/>
    <lineage>
        <taxon>Eukaryota</taxon>
        <taxon>Viridiplantae</taxon>
        <taxon>Streptophyta</taxon>
        <taxon>Embryophyta</taxon>
        <taxon>Tracheophyta</taxon>
        <taxon>Spermatophyta</taxon>
        <taxon>Magnoliopsida</taxon>
        <taxon>Ranunculales</taxon>
        <taxon>Papaveraceae</taxon>
        <taxon>Papaveroideae</taxon>
        <taxon>Papaver</taxon>
    </lineage>
</organism>
<dbReference type="OMA" id="SHWASKL"/>
<gene>
    <name evidence="17" type="ORF">C5167_041297</name>
</gene>
<dbReference type="InterPro" id="IPR040813">
    <property type="entry name" value="Hen1_Lam_C"/>
</dbReference>
<evidence type="ECO:0000256" key="1">
    <source>
        <dbReference type="ARBA" id="ARBA00001946"/>
    </source>
</evidence>
<dbReference type="InterPro" id="IPR040870">
    <property type="entry name" value="HEN1_dsRBD2"/>
</dbReference>
<dbReference type="GO" id="GO:0003723">
    <property type="term" value="F:RNA binding"/>
    <property type="evidence" value="ECO:0007669"/>
    <property type="project" value="UniProtKB-KW"/>
</dbReference>
<evidence type="ECO:0000256" key="12">
    <source>
        <dbReference type="ARBA" id="ARBA00048418"/>
    </source>
</evidence>
<proteinExistence type="inferred from homology"/>
<dbReference type="InterPro" id="IPR029063">
    <property type="entry name" value="SAM-dependent_MTases_sf"/>
</dbReference>
<comment type="similarity">
    <text evidence="2">Belongs to the methyltransferase superfamily. HEN1 family.</text>
</comment>
<evidence type="ECO:0000313" key="18">
    <source>
        <dbReference type="Proteomes" id="UP000316621"/>
    </source>
</evidence>
<dbReference type="PANTHER" id="PTHR21404:SF3">
    <property type="entry name" value="SMALL RNA 2'-O-METHYLTRANSFERASE"/>
    <property type="match status" value="1"/>
</dbReference>
<dbReference type="GO" id="GO:0090486">
    <property type="term" value="F:small RNA 2'-O-methyltransferase activity"/>
    <property type="evidence" value="ECO:0007669"/>
    <property type="project" value="UniProtKB-EC"/>
</dbReference>
<keyword evidence="9" id="KW-0694">RNA-binding</keyword>
<evidence type="ECO:0000256" key="11">
    <source>
        <dbReference type="ARBA" id="ARBA00035025"/>
    </source>
</evidence>